<comment type="caution">
    <text evidence="7">The sequence shown here is derived from an EMBL/GenBank/DDBJ whole genome shotgun (WGS) entry which is preliminary data.</text>
</comment>
<evidence type="ECO:0000256" key="4">
    <source>
        <dbReference type="SAM" id="MobiDB-lite"/>
    </source>
</evidence>
<dbReference type="Gene3D" id="1.10.150.50">
    <property type="entry name" value="Transcription Factor, Ets-1"/>
    <property type="match status" value="1"/>
</dbReference>
<dbReference type="Gene3D" id="2.30.29.30">
    <property type="entry name" value="Pleckstrin-homology domain (PH domain)/Phosphotyrosine-binding domain (PTB)"/>
    <property type="match status" value="1"/>
</dbReference>
<evidence type="ECO:0000313" key="7">
    <source>
        <dbReference type="EMBL" id="KAK6765439.1"/>
    </source>
</evidence>
<evidence type="ECO:0000256" key="3">
    <source>
        <dbReference type="PROSITE-ProRule" id="PRU00023"/>
    </source>
</evidence>
<dbReference type="InterPro" id="IPR001660">
    <property type="entry name" value="SAM"/>
</dbReference>
<name>A0ABR1ES12_NECAM</name>
<reference evidence="7 8" key="1">
    <citation type="submission" date="2023-08" db="EMBL/GenBank/DDBJ databases">
        <title>A Necator americanus chromosomal reference genome.</title>
        <authorList>
            <person name="Ilik V."/>
            <person name="Petrzelkova K.J."/>
            <person name="Pardy F."/>
            <person name="Fuh T."/>
            <person name="Niatou-Singa F.S."/>
            <person name="Gouil Q."/>
            <person name="Baker L."/>
            <person name="Ritchie M.E."/>
            <person name="Jex A.R."/>
            <person name="Gazzola D."/>
            <person name="Li H."/>
            <person name="Toshio Fujiwara R."/>
            <person name="Zhan B."/>
            <person name="Aroian R.V."/>
            <person name="Pafco B."/>
            <person name="Schwarz E.M."/>
        </authorList>
    </citation>
    <scope>NUCLEOTIDE SEQUENCE [LARGE SCALE GENOMIC DNA]</scope>
    <source>
        <strain evidence="7 8">Aroian</strain>
        <tissue evidence="7">Whole animal</tissue>
    </source>
</reference>
<protein>
    <recommendedName>
        <fullName evidence="9">Ankyrin repeat protein</fullName>
    </recommendedName>
</protein>
<dbReference type="SMART" id="SM00454">
    <property type="entry name" value="SAM"/>
    <property type="match status" value="1"/>
</dbReference>
<feature type="compositionally biased region" description="Low complexity" evidence="4">
    <location>
        <begin position="639"/>
        <end position="652"/>
    </location>
</feature>
<dbReference type="PROSITE" id="PS01179">
    <property type="entry name" value="PID"/>
    <property type="match status" value="1"/>
</dbReference>
<dbReference type="SUPFAM" id="SSF47769">
    <property type="entry name" value="SAM/Pointed domain"/>
    <property type="match status" value="1"/>
</dbReference>
<dbReference type="SUPFAM" id="SSF50729">
    <property type="entry name" value="PH domain-like"/>
    <property type="match status" value="1"/>
</dbReference>
<dbReference type="SUPFAM" id="SSF48403">
    <property type="entry name" value="Ankyrin repeat"/>
    <property type="match status" value="1"/>
</dbReference>
<dbReference type="Proteomes" id="UP001303046">
    <property type="component" value="Unassembled WGS sequence"/>
</dbReference>
<feature type="compositionally biased region" description="Polar residues" evidence="4">
    <location>
        <begin position="597"/>
        <end position="627"/>
    </location>
</feature>
<dbReference type="Gene3D" id="1.25.40.20">
    <property type="entry name" value="Ankyrin repeat-containing domain"/>
    <property type="match status" value="2"/>
</dbReference>
<sequence>MEVFAGERVVLSSFGNPFLGRFLRPAVPSSGWLASSKDSSTHYTPLHYAALHGHHDVCKFLIESDKLLSSAKDKRGCLPLHLASWNGHQEVVKLLSESHPPSVDAVNNAQESPLHLAAQHGHDKLVRILLEHHADPRLRNARFETPLDVAARTGHSSVCKILVGFCPELTLQSAMECSSTGENEQIRAQVVYPLHVAARHSHIQCLQILRLGGFDIDFVTDEGSALHVAAMFGQVDAVKYLIGEGINPHVRDSKGRTALELLREQEQHRVSDLTHIIQSREGWKECRQLIEGYIQRLEYDHVNSSSDSGIDRRDSERSVLEDDSSCEVWRSLLYTTNEDLLLMSPRNPSKVINIRQQPDSTKVMVAVESLRATPTKGRDAENVGPLKDLLHVDWPHLHPAPIHRTWNSSMFNAESGIARFPITSPMNKARHQKSKRTNGVMPFSFSCSGTGGVCQRAANLPSDPQRSTRPTIFDVWHQKWVQSDGITHTYNPAFPYDNYPCKEILDNNASPPGHSRWSNECSLSVGRKRSTIIPTAIHAQETIQTLPHFGTKLRPSLDDAFAVTLGTALEECTSMKLNDSSSTIREREDSLGLSHSPHLNSSDPSMIFASSTLGRPSPDTLSRSTLTGRAPLAIPEELTGSTSTSILSSSVSPEREAAELQTSSDFCITAYAPALLNRGSFGRNGRSDTDFSLSTLTVSYSDGRLSPEFAHDKNGSGEELISRSSKQFPVSNTATENNSGAMVSSCSLPIVSQLSATSASDSTFFRLYHGNSEDTNAPAGVKMRAAWNSSDCRNLESSSSKESENQSINELDEWNKIDDILSSFGGAVCRESIFVANYEPQLAVFLRDHRSQALTLQLASPAAVKPVTVRGEVPPPSSYHTEWDSANMSNWLRTAVGITATNAVRVGQILTTNGFDKCTQLYGSLTTRELSYLGIEKSIQDQILSYLSTVDDPRPNANTFNYVSDWLCSLELTDYLGNFVAAGLKSMLVVRTADLSRTHLEKMGITLQGHIARILYSLEKAKAEDVCKRNERLKGMQNALTSSNLPAYCNIARNSDPFADVVERRNSAAIKQDLLHGHESFSAHYLGTVEISNIDGTEESRRAMTELKKAIREIAKVPQVILEISIHGVRIRDGKNGRLAAEHDISHIQIVCQDERDLNCFTYISQDRERNLCHVFSVLTADVATEIIVTLGQAFELSYKLQNELNLEENVIV</sequence>
<dbReference type="InterPro" id="IPR033635">
    <property type="entry name" value="ANKS1/Caskin"/>
</dbReference>
<dbReference type="SMART" id="SM00248">
    <property type="entry name" value="ANK"/>
    <property type="match status" value="6"/>
</dbReference>
<dbReference type="PROSITE" id="PS50088">
    <property type="entry name" value="ANK_REPEAT"/>
    <property type="match status" value="4"/>
</dbReference>
<evidence type="ECO:0000259" key="6">
    <source>
        <dbReference type="PROSITE" id="PS50105"/>
    </source>
</evidence>
<feature type="repeat" description="ANK" evidence="3">
    <location>
        <begin position="109"/>
        <end position="141"/>
    </location>
</feature>
<organism evidence="7 8">
    <name type="scientific">Necator americanus</name>
    <name type="common">Human hookworm</name>
    <dbReference type="NCBI Taxonomy" id="51031"/>
    <lineage>
        <taxon>Eukaryota</taxon>
        <taxon>Metazoa</taxon>
        <taxon>Ecdysozoa</taxon>
        <taxon>Nematoda</taxon>
        <taxon>Chromadorea</taxon>
        <taxon>Rhabditida</taxon>
        <taxon>Rhabditina</taxon>
        <taxon>Rhabditomorpha</taxon>
        <taxon>Strongyloidea</taxon>
        <taxon>Ancylostomatidae</taxon>
        <taxon>Bunostominae</taxon>
        <taxon>Necator</taxon>
    </lineage>
</organism>
<dbReference type="PROSITE" id="PS50297">
    <property type="entry name" value="ANK_REP_REGION"/>
    <property type="match status" value="4"/>
</dbReference>
<feature type="region of interest" description="Disordered" evidence="4">
    <location>
        <begin position="578"/>
        <end position="654"/>
    </location>
</feature>
<dbReference type="PANTHER" id="PTHR24174:SF16">
    <property type="entry name" value="CASKIN-2"/>
    <property type="match status" value="1"/>
</dbReference>
<accession>A0ABR1ES12</accession>
<dbReference type="EMBL" id="JAVFWL010000006">
    <property type="protein sequence ID" value="KAK6765439.1"/>
    <property type="molecule type" value="Genomic_DNA"/>
</dbReference>
<proteinExistence type="predicted"/>
<dbReference type="Pfam" id="PF00640">
    <property type="entry name" value="PID"/>
    <property type="match status" value="1"/>
</dbReference>
<feature type="domain" description="SAM" evidence="6">
    <location>
        <begin position="958"/>
        <end position="1024"/>
    </location>
</feature>
<dbReference type="Pfam" id="PF12796">
    <property type="entry name" value="Ank_2"/>
    <property type="match status" value="3"/>
</dbReference>
<dbReference type="InterPro" id="IPR002110">
    <property type="entry name" value="Ankyrin_rpt"/>
</dbReference>
<dbReference type="InterPro" id="IPR006020">
    <property type="entry name" value="PTB/PI_dom"/>
</dbReference>
<evidence type="ECO:0008006" key="9">
    <source>
        <dbReference type="Google" id="ProtNLM"/>
    </source>
</evidence>
<gene>
    <name evidence="7" type="primary">Necator_chrX.g25546</name>
    <name evidence="7" type="ORF">RB195_025380</name>
</gene>
<dbReference type="SMART" id="SM00462">
    <property type="entry name" value="PTB"/>
    <property type="match status" value="1"/>
</dbReference>
<evidence type="ECO:0000259" key="5">
    <source>
        <dbReference type="PROSITE" id="PS01179"/>
    </source>
</evidence>
<dbReference type="PROSITE" id="PS50105">
    <property type="entry name" value="SAM_DOMAIN"/>
    <property type="match status" value="1"/>
</dbReference>
<feature type="domain" description="PID" evidence="5">
    <location>
        <begin position="1080"/>
        <end position="1200"/>
    </location>
</feature>
<keyword evidence="1" id="KW-0677">Repeat</keyword>
<keyword evidence="8" id="KW-1185">Reference proteome</keyword>
<dbReference type="Pfam" id="PF00536">
    <property type="entry name" value="SAM_1"/>
    <property type="match status" value="1"/>
</dbReference>
<feature type="repeat" description="ANK" evidence="3">
    <location>
        <begin position="75"/>
        <end position="95"/>
    </location>
</feature>
<dbReference type="PANTHER" id="PTHR24174">
    <property type="entry name" value="ANKYRIN REPEAT AND STERILE ALPHA MOTIF DOMAIN-CONTAINING PROTEIN 1"/>
    <property type="match status" value="1"/>
</dbReference>
<keyword evidence="2 3" id="KW-0040">ANK repeat</keyword>
<evidence type="ECO:0000313" key="8">
    <source>
        <dbReference type="Proteomes" id="UP001303046"/>
    </source>
</evidence>
<feature type="repeat" description="ANK" evidence="3">
    <location>
        <begin position="221"/>
        <end position="253"/>
    </location>
</feature>
<feature type="repeat" description="ANK" evidence="3">
    <location>
        <begin position="41"/>
        <end position="73"/>
    </location>
</feature>
<evidence type="ECO:0000256" key="2">
    <source>
        <dbReference type="ARBA" id="ARBA00023043"/>
    </source>
</evidence>
<dbReference type="InterPro" id="IPR036770">
    <property type="entry name" value="Ankyrin_rpt-contain_sf"/>
</dbReference>
<evidence type="ECO:0000256" key="1">
    <source>
        <dbReference type="ARBA" id="ARBA00022737"/>
    </source>
</evidence>
<dbReference type="InterPro" id="IPR013761">
    <property type="entry name" value="SAM/pointed_sf"/>
</dbReference>
<dbReference type="InterPro" id="IPR011993">
    <property type="entry name" value="PH-like_dom_sf"/>
</dbReference>